<accession>D8Q968</accession>
<dbReference type="OrthoDB" id="2261329at2759"/>
<dbReference type="STRING" id="578458.D8Q968"/>
<organism evidence="3">
    <name type="scientific">Schizophyllum commune (strain H4-8 / FGSC 9210)</name>
    <name type="common">Split gill fungus</name>
    <dbReference type="NCBI Taxonomy" id="578458"/>
    <lineage>
        <taxon>Eukaryota</taxon>
        <taxon>Fungi</taxon>
        <taxon>Dikarya</taxon>
        <taxon>Basidiomycota</taxon>
        <taxon>Agaricomycotina</taxon>
        <taxon>Agaricomycetes</taxon>
        <taxon>Agaricomycetidae</taxon>
        <taxon>Agaricales</taxon>
        <taxon>Schizophyllaceae</taxon>
        <taxon>Schizophyllum</taxon>
    </lineage>
</organism>
<evidence type="ECO:0000313" key="3">
    <source>
        <dbReference type="Proteomes" id="UP000007431"/>
    </source>
</evidence>
<feature type="non-terminal residue" evidence="2">
    <location>
        <position position="206"/>
    </location>
</feature>
<dbReference type="GeneID" id="9588070"/>
<dbReference type="AlphaFoldDB" id="D8Q968"/>
<sequence>MHDAEDPPYSLRRQDSTSATRIIDRYEATHNPTTRSLNDRSSLQTPDKPARSTFMENYKLKKDKSPLRRSFQNFMSVLKKSPAAFKKKPAGSPEIAAPVVQQILSQSTYPIAASPPRPEIPSFGYARHAGQLLYLCHAENECRDVFPVWTTCSVSLEGSALLATWYTTMGNPFTQVIDLSCCTDVCALTIDQLEPALQDMLPNCDD</sequence>
<name>D8Q968_SCHCM</name>
<gene>
    <name evidence="2" type="ORF">SCHCODRAFT_85530</name>
</gene>
<dbReference type="InParanoid" id="D8Q968"/>
<protein>
    <submittedName>
        <fullName evidence="2">Expressed protein</fullName>
    </submittedName>
</protein>
<dbReference type="VEuPathDB" id="FungiDB:SCHCODRAFT_02690471"/>
<dbReference type="Proteomes" id="UP000007431">
    <property type="component" value="Unassembled WGS sequence"/>
</dbReference>
<reference evidence="2 3" key="1">
    <citation type="journal article" date="2010" name="Nat. Biotechnol.">
        <title>Genome sequence of the model mushroom Schizophyllum commune.</title>
        <authorList>
            <person name="Ohm R.A."/>
            <person name="de Jong J.F."/>
            <person name="Lugones L.G."/>
            <person name="Aerts A."/>
            <person name="Kothe E."/>
            <person name="Stajich J.E."/>
            <person name="de Vries R.P."/>
            <person name="Record E."/>
            <person name="Levasseur A."/>
            <person name="Baker S.E."/>
            <person name="Bartholomew K.A."/>
            <person name="Coutinho P.M."/>
            <person name="Erdmann S."/>
            <person name="Fowler T.J."/>
            <person name="Gathman A.C."/>
            <person name="Lombard V."/>
            <person name="Henrissat B."/>
            <person name="Knabe N."/>
            <person name="Kuees U."/>
            <person name="Lilly W.W."/>
            <person name="Lindquist E."/>
            <person name="Lucas S."/>
            <person name="Magnuson J.K."/>
            <person name="Piumi F."/>
            <person name="Raudaskoski M."/>
            <person name="Salamov A."/>
            <person name="Schmutz J."/>
            <person name="Schwarze F.W.M.R."/>
            <person name="vanKuyk P.A."/>
            <person name="Horton J.S."/>
            <person name="Grigoriev I.V."/>
            <person name="Woesten H.A.B."/>
        </authorList>
    </citation>
    <scope>NUCLEOTIDE SEQUENCE [LARGE SCALE GENOMIC DNA]</scope>
    <source>
        <strain evidence="3">H4-8 / FGSC 9210</strain>
    </source>
</reference>
<evidence type="ECO:0000313" key="2">
    <source>
        <dbReference type="EMBL" id="EFI95601.1"/>
    </source>
</evidence>
<feature type="compositionally biased region" description="Polar residues" evidence="1">
    <location>
        <begin position="30"/>
        <end position="45"/>
    </location>
</feature>
<feature type="region of interest" description="Disordered" evidence="1">
    <location>
        <begin position="26"/>
        <end position="50"/>
    </location>
</feature>
<dbReference type="HOGENOM" id="CLU_1334739_0_0_1"/>
<proteinExistence type="predicted"/>
<feature type="region of interest" description="Disordered" evidence="1">
    <location>
        <begin position="1"/>
        <end position="20"/>
    </location>
</feature>
<dbReference type="KEGG" id="scm:SCHCO_02690471"/>
<dbReference type="EMBL" id="GL377308">
    <property type="protein sequence ID" value="EFI95601.1"/>
    <property type="molecule type" value="Genomic_DNA"/>
</dbReference>
<evidence type="ECO:0000256" key="1">
    <source>
        <dbReference type="SAM" id="MobiDB-lite"/>
    </source>
</evidence>
<keyword evidence="3" id="KW-1185">Reference proteome</keyword>